<protein>
    <submittedName>
        <fullName evidence="4">NTE family protein</fullName>
    </submittedName>
</protein>
<keyword evidence="2" id="KW-0378">Hydrolase</keyword>
<organism evidence="4 5">
    <name type="scientific">Tepidibacillus fermentans</name>
    <dbReference type="NCBI Taxonomy" id="1281767"/>
    <lineage>
        <taxon>Bacteria</taxon>
        <taxon>Bacillati</taxon>
        <taxon>Bacillota</taxon>
        <taxon>Bacilli</taxon>
        <taxon>Bacillales</taxon>
        <taxon>Bacillaceae</taxon>
        <taxon>Tepidibacillus</taxon>
    </lineage>
</organism>
<evidence type="ECO:0000259" key="3">
    <source>
        <dbReference type="PROSITE" id="PS51635"/>
    </source>
</evidence>
<feature type="active site" description="Proton acceptor" evidence="2">
    <location>
        <position position="188"/>
    </location>
</feature>
<feature type="short sequence motif" description="GXSXG" evidence="2">
    <location>
        <begin position="36"/>
        <end position="40"/>
    </location>
</feature>
<evidence type="ECO:0000313" key="4">
    <source>
        <dbReference type="EMBL" id="TCS84013.1"/>
    </source>
</evidence>
<accession>A0A4R3KJS8</accession>
<evidence type="ECO:0000256" key="2">
    <source>
        <dbReference type="PROSITE-ProRule" id="PRU01161"/>
    </source>
</evidence>
<dbReference type="InterPro" id="IPR002641">
    <property type="entry name" value="PNPLA_dom"/>
</dbReference>
<dbReference type="Gene3D" id="3.40.1090.10">
    <property type="entry name" value="Cytosolic phospholipase A2 catalytic domain"/>
    <property type="match status" value="2"/>
</dbReference>
<keyword evidence="2" id="KW-0442">Lipid degradation</keyword>
<dbReference type="SUPFAM" id="SSF52151">
    <property type="entry name" value="FabD/lysophospholipase-like"/>
    <property type="match status" value="1"/>
</dbReference>
<name>A0A4R3KJS8_9BACI</name>
<sequence>MFADVVIEGGGIKAIGLIGAIHEAEKRGYEWKRLAGTSAGAIIASFLAAGYTAEELKKIMLEMNYKQFIRKKGILHLPVIGQISNLLRYSGIYCGDALEEWVWRKLLAKGVRTFQDLDKPVYIIASDITSGTLLKLPDDLIQFDIEPSTFEIAKAVRMSASIPFYFQPVRLKTNDGTKNGNRYHYIVDGGILSNFPVWIFDSEFYPKWPTFGFRLVSEKTGKPNKVKGPLSLGHALINTMMDAHDMLHLKEKDFVRTIMVNTLGTKTTEFDISDEQREKLYLSGVNSAKKFFNQWNFAQYASTYRSKEIQS</sequence>
<dbReference type="Proteomes" id="UP000295788">
    <property type="component" value="Unassembled WGS sequence"/>
</dbReference>
<dbReference type="OrthoDB" id="9770965at2"/>
<dbReference type="PANTHER" id="PTHR46394:SF1">
    <property type="entry name" value="PNPLA DOMAIN-CONTAINING PROTEIN"/>
    <property type="match status" value="1"/>
</dbReference>
<feature type="domain" description="PNPLA" evidence="3">
    <location>
        <begin position="5"/>
        <end position="201"/>
    </location>
</feature>
<dbReference type="InterPro" id="IPR052580">
    <property type="entry name" value="Lipid_Hydrolase"/>
</dbReference>
<dbReference type="EMBL" id="SMAB01000002">
    <property type="protein sequence ID" value="TCS84013.1"/>
    <property type="molecule type" value="Genomic_DNA"/>
</dbReference>
<dbReference type="RefSeq" id="WP_132766876.1">
    <property type="nucleotide sequence ID" value="NZ_SMAB01000002.1"/>
</dbReference>
<dbReference type="PANTHER" id="PTHR46394">
    <property type="entry name" value="ANNEXIN"/>
    <property type="match status" value="1"/>
</dbReference>
<feature type="short sequence motif" description="DGA/G" evidence="2">
    <location>
        <begin position="188"/>
        <end position="190"/>
    </location>
</feature>
<dbReference type="PROSITE" id="PS51635">
    <property type="entry name" value="PNPLA"/>
    <property type="match status" value="1"/>
</dbReference>
<gene>
    <name evidence="4" type="ORF">EDD72_10253</name>
</gene>
<dbReference type="Pfam" id="PF01734">
    <property type="entry name" value="Patatin"/>
    <property type="match status" value="1"/>
</dbReference>
<dbReference type="InterPro" id="IPR016035">
    <property type="entry name" value="Acyl_Trfase/lysoPLipase"/>
</dbReference>
<comment type="caution">
    <text evidence="4">The sequence shown here is derived from an EMBL/GenBank/DDBJ whole genome shotgun (WGS) entry which is preliminary data.</text>
</comment>
<proteinExistence type="predicted"/>
<keyword evidence="1 2" id="KW-0443">Lipid metabolism</keyword>
<dbReference type="GO" id="GO:0016042">
    <property type="term" value="P:lipid catabolic process"/>
    <property type="evidence" value="ECO:0007669"/>
    <property type="project" value="UniProtKB-UniRule"/>
</dbReference>
<keyword evidence="5" id="KW-1185">Reference proteome</keyword>
<dbReference type="AlphaFoldDB" id="A0A4R3KJS8"/>
<dbReference type="GO" id="GO:0016787">
    <property type="term" value="F:hydrolase activity"/>
    <property type="evidence" value="ECO:0007669"/>
    <property type="project" value="UniProtKB-UniRule"/>
</dbReference>
<dbReference type="CDD" id="cd07207">
    <property type="entry name" value="Pat_ExoU_VipD_like"/>
    <property type="match status" value="1"/>
</dbReference>
<comment type="caution">
    <text evidence="2">Lacks conserved residue(s) required for the propagation of feature annotation.</text>
</comment>
<reference evidence="4 5" key="1">
    <citation type="submission" date="2019-03" db="EMBL/GenBank/DDBJ databases">
        <title>Genomic Encyclopedia of Type Strains, Phase IV (KMG-IV): sequencing the most valuable type-strain genomes for metagenomic binning, comparative biology and taxonomic classification.</title>
        <authorList>
            <person name="Goeker M."/>
        </authorList>
    </citation>
    <scope>NUCLEOTIDE SEQUENCE [LARGE SCALE GENOMIC DNA]</scope>
    <source>
        <strain evidence="4 5">DSM 23802</strain>
    </source>
</reference>
<feature type="active site" description="Nucleophile" evidence="2">
    <location>
        <position position="38"/>
    </location>
</feature>
<evidence type="ECO:0000313" key="5">
    <source>
        <dbReference type="Proteomes" id="UP000295788"/>
    </source>
</evidence>
<evidence type="ECO:0000256" key="1">
    <source>
        <dbReference type="ARBA" id="ARBA00023098"/>
    </source>
</evidence>